<dbReference type="InterPro" id="IPR011992">
    <property type="entry name" value="EF-hand-dom_pair"/>
</dbReference>
<keyword evidence="1" id="KW-0378">Hydrolase</keyword>
<keyword evidence="2" id="KW-0106">Calcium</keyword>
<dbReference type="GO" id="GO:0016787">
    <property type="term" value="F:hydrolase activity"/>
    <property type="evidence" value="ECO:0007669"/>
    <property type="project" value="UniProtKB-KW"/>
</dbReference>
<dbReference type="EMBL" id="JADGJQ010000101">
    <property type="protein sequence ID" value="KAJ3170016.1"/>
    <property type="molecule type" value="Genomic_DNA"/>
</dbReference>
<dbReference type="Proteomes" id="UP001212152">
    <property type="component" value="Unassembled WGS sequence"/>
</dbReference>
<proteinExistence type="predicted"/>
<dbReference type="AlphaFoldDB" id="A0AAD5TEP4"/>
<dbReference type="InterPro" id="IPR015797">
    <property type="entry name" value="NUDIX_hydrolase-like_dom_sf"/>
</dbReference>
<evidence type="ECO:0000313" key="4">
    <source>
        <dbReference type="EMBL" id="KAJ3170016.1"/>
    </source>
</evidence>
<dbReference type="InterPro" id="IPR018247">
    <property type="entry name" value="EF_Hand_1_Ca_BS"/>
</dbReference>
<reference evidence="4" key="1">
    <citation type="submission" date="2020-05" db="EMBL/GenBank/DDBJ databases">
        <title>Phylogenomic resolution of chytrid fungi.</title>
        <authorList>
            <person name="Stajich J.E."/>
            <person name="Amses K."/>
            <person name="Simmons R."/>
            <person name="Seto K."/>
            <person name="Myers J."/>
            <person name="Bonds A."/>
            <person name="Quandt C.A."/>
            <person name="Barry K."/>
            <person name="Liu P."/>
            <person name="Grigoriev I."/>
            <person name="Longcore J.E."/>
            <person name="James T.Y."/>
        </authorList>
    </citation>
    <scope>NUCLEOTIDE SEQUENCE</scope>
    <source>
        <strain evidence="4">JEL0379</strain>
    </source>
</reference>
<evidence type="ECO:0000256" key="2">
    <source>
        <dbReference type="ARBA" id="ARBA00022837"/>
    </source>
</evidence>
<dbReference type="PROSITE" id="PS00893">
    <property type="entry name" value="NUDIX_BOX"/>
    <property type="match status" value="1"/>
</dbReference>
<dbReference type="Pfam" id="PF00293">
    <property type="entry name" value="NUDIX"/>
    <property type="match status" value="1"/>
</dbReference>
<evidence type="ECO:0000313" key="5">
    <source>
        <dbReference type="Proteomes" id="UP001212152"/>
    </source>
</evidence>
<feature type="domain" description="Nudix hydrolase" evidence="3">
    <location>
        <begin position="83"/>
        <end position="164"/>
    </location>
</feature>
<dbReference type="InterPro" id="IPR020084">
    <property type="entry name" value="NUDIX_hydrolase_CS"/>
</dbReference>
<accession>A0AAD5TEP4</accession>
<dbReference type="Gene3D" id="3.90.79.10">
    <property type="entry name" value="Nucleoside Triphosphate Pyrophosphohydrolase"/>
    <property type="match status" value="1"/>
</dbReference>
<gene>
    <name evidence="4" type="ORF">HDU87_000482</name>
</gene>
<dbReference type="InterPro" id="IPR000086">
    <property type="entry name" value="NUDIX_hydrolase_dom"/>
</dbReference>
<comment type="caution">
    <text evidence="4">The sequence shown here is derived from an EMBL/GenBank/DDBJ whole genome shotgun (WGS) entry which is preliminary data.</text>
</comment>
<protein>
    <recommendedName>
        <fullName evidence="3">Nudix hydrolase domain-containing protein</fullName>
    </recommendedName>
</protein>
<dbReference type="SUPFAM" id="SSF47473">
    <property type="entry name" value="EF-hand"/>
    <property type="match status" value="1"/>
</dbReference>
<sequence length="233" mass="27173">MGYVDFVRGRWPDHNPELQNRVLKTYLEEMTCEERARLRSMDFESLWDLVWTDHLSRIYISEGQEARNRYEKLDIAHLLATTTCCYTEPEYGFPKGRKNMYESNLDCAKREFQEETGYRSEQYRILSDVPWVESFVGTNGIPYRHIYYAAEVTAEFPPTFTEVLREDTDQDGYVTRAEIEVAMAVDLNADGIVSADEKTIAGQEWFNSFFAAQDSNSDSKISLPELLEYNNKK</sequence>
<dbReference type="PROSITE" id="PS00018">
    <property type="entry name" value="EF_HAND_1"/>
    <property type="match status" value="1"/>
</dbReference>
<organism evidence="4 5">
    <name type="scientific">Geranomyces variabilis</name>
    <dbReference type="NCBI Taxonomy" id="109894"/>
    <lineage>
        <taxon>Eukaryota</taxon>
        <taxon>Fungi</taxon>
        <taxon>Fungi incertae sedis</taxon>
        <taxon>Chytridiomycota</taxon>
        <taxon>Chytridiomycota incertae sedis</taxon>
        <taxon>Chytridiomycetes</taxon>
        <taxon>Spizellomycetales</taxon>
        <taxon>Powellomycetaceae</taxon>
        <taxon>Geranomyces</taxon>
    </lineage>
</organism>
<evidence type="ECO:0000256" key="1">
    <source>
        <dbReference type="ARBA" id="ARBA00022801"/>
    </source>
</evidence>
<name>A0AAD5TEP4_9FUNG</name>
<dbReference type="SUPFAM" id="SSF55811">
    <property type="entry name" value="Nudix"/>
    <property type="match status" value="1"/>
</dbReference>
<evidence type="ECO:0000259" key="3">
    <source>
        <dbReference type="Pfam" id="PF00293"/>
    </source>
</evidence>
<keyword evidence="5" id="KW-1185">Reference proteome</keyword>